<organism evidence="2 3">
    <name type="scientific">Carpediemonas membranifera</name>
    <dbReference type="NCBI Taxonomy" id="201153"/>
    <lineage>
        <taxon>Eukaryota</taxon>
        <taxon>Metamonada</taxon>
        <taxon>Carpediemonas-like organisms</taxon>
        <taxon>Carpediemonas</taxon>
    </lineage>
</organism>
<protein>
    <submittedName>
        <fullName evidence="2">Uncharacterized protein</fullName>
    </submittedName>
</protein>
<comment type="caution">
    <text evidence="2">The sequence shown here is derived from an EMBL/GenBank/DDBJ whole genome shotgun (WGS) entry which is preliminary data.</text>
</comment>
<keyword evidence="3" id="KW-1185">Reference proteome</keyword>
<dbReference type="Proteomes" id="UP000717585">
    <property type="component" value="Unassembled WGS sequence"/>
</dbReference>
<dbReference type="EMBL" id="JAHDYR010000025">
    <property type="protein sequence ID" value="KAG9393237.1"/>
    <property type="molecule type" value="Genomic_DNA"/>
</dbReference>
<proteinExistence type="predicted"/>
<evidence type="ECO:0000313" key="3">
    <source>
        <dbReference type="Proteomes" id="UP000717585"/>
    </source>
</evidence>
<reference evidence="2" key="1">
    <citation type="submission" date="2021-05" db="EMBL/GenBank/DDBJ databases">
        <title>A free-living protist that lacks canonical eukaryotic 1 DNA replication and segregation systems.</title>
        <authorList>
            <person name="Salas-Leiva D.E."/>
            <person name="Tromer E.C."/>
            <person name="Curtis B.A."/>
            <person name="Jerlstrom-Hultqvist J."/>
            <person name="Kolisko M."/>
            <person name="Yi Z."/>
            <person name="Salas-Leiva J.S."/>
            <person name="Gallot-Lavallee L."/>
            <person name="Kops G.J.P.L."/>
            <person name="Archibald J.M."/>
            <person name="Simpson A.G.B."/>
            <person name="Roger A.J."/>
        </authorList>
    </citation>
    <scope>NUCLEOTIDE SEQUENCE</scope>
    <source>
        <strain evidence="2">BICM</strain>
    </source>
</reference>
<name>A0A8J6BAB4_9EUKA</name>
<keyword evidence="1" id="KW-0175">Coiled coil</keyword>
<accession>A0A8J6BAB4</accession>
<sequence>MNNELEEICRKMYAEWASSTTKMCDFIAEFQAEQQSALAGHEKLKGEIEDLKDRLDKQKKQIAKKKQQRAALMKRLGSLRAEKSTPKSPNQAALLHAQTRYSVVRSILAADNPDSVKVRVHSKSKSRPDAVDWIVDEGLRMRFTRTELGWNVRFMDGNKTPGAELVTIGDSLEEVEAEQPSMLAFMGMLVKEADARLKKGEEEAEDVDSAE</sequence>
<evidence type="ECO:0000256" key="1">
    <source>
        <dbReference type="SAM" id="Coils"/>
    </source>
</evidence>
<evidence type="ECO:0000313" key="2">
    <source>
        <dbReference type="EMBL" id="KAG9393237.1"/>
    </source>
</evidence>
<gene>
    <name evidence="2" type="ORF">J8273_3370</name>
</gene>
<dbReference type="AlphaFoldDB" id="A0A8J6BAB4"/>
<feature type="coiled-coil region" evidence="1">
    <location>
        <begin position="41"/>
        <end position="82"/>
    </location>
</feature>